<dbReference type="OrthoDB" id="201153at2759"/>
<dbReference type="PANTHER" id="PTHR43851:SF3">
    <property type="entry name" value="COENZYME Q8"/>
    <property type="match status" value="1"/>
</dbReference>
<dbReference type="Proteomes" id="UP000285301">
    <property type="component" value="Unassembled WGS sequence"/>
</dbReference>
<evidence type="ECO:0000313" key="7">
    <source>
        <dbReference type="EMBL" id="RWS00571.1"/>
    </source>
</evidence>
<dbReference type="GO" id="GO:0006744">
    <property type="term" value="P:ubiquinone biosynthetic process"/>
    <property type="evidence" value="ECO:0007669"/>
    <property type="project" value="TreeGrafter"/>
</dbReference>
<evidence type="ECO:0000313" key="8">
    <source>
        <dbReference type="Proteomes" id="UP000285301"/>
    </source>
</evidence>
<dbReference type="PANTHER" id="PTHR43851">
    <property type="match status" value="1"/>
</dbReference>
<dbReference type="GO" id="GO:0005524">
    <property type="term" value="F:ATP binding"/>
    <property type="evidence" value="ECO:0007669"/>
    <property type="project" value="UniProtKB-KW"/>
</dbReference>
<dbReference type="InterPro" id="IPR051409">
    <property type="entry name" value="Atypical_kinase_ADCK"/>
</dbReference>
<evidence type="ECO:0000259" key="6">
    <source>
        <dbReference type="Pfam" id="PF03109"/>
    </source>
</evidence>
<dbReference type="InterPro" id="IPR004147">
    <property type="entry name" value="ABC1_dom"/>
</dbReference>
<keyword evidence="5" id="KW-0067">ATP-binding</keyword>
<accession>A0A443QC35</accession>
<proteinExistence type="inferred from homology"/>
<feature type="non-terminal residue" evidence="7">
    <location>
        <position position="1"/>
    </location>
</feature>
<organism evidence="7 8">
    <name type="scientific">Dinothrombium tinctorium</name>
    <dbReference type="NCBI Taxonomy" id="1965070"/>
    <lineage>
        <taxon>Eukaryota</taxon>
        <taxon>Metazoa</taxon>
        <taxon>Ecdysozoa</taxon>
        <taxon>Arthropoda</taxon>
        <taxon>Chelicerata</taxon>
        <taxon>Arachnida</taxon>
        <taxon>Acari</taxon>
        <taxon>Acariformes</taxon>
        <taxon>Trombidiformes</taxon>
        <taxon>Prostigmata</taxon>
        <taxon>Anystina</taxon>
        <taxon>Parasitengona</taxon>
        <taxon>Trombidioidea</taxon>
        <taxon>Trombidiidae</taxon>
        <taxon>Dinothrombium</taxon>
    </lineage>
</organism>
<dbReference type="InterPro" id="IPR011009">
    <property type="entry name" value="Kinase-like_dom_sf"/>
</dbReference>
<dbReference type="GO" id="GO:0016301">
    <property type="term" value="F:kinase activity"/>
    <property type="evidence" value="ECO:0007669"/>
    <property type="project" value="UniProtKB-KW"/>
</dbReference>
<gene>
    <name evidence="7" type="ORF">B4U79_01578</name>
</gene>
<keyword evidence="7" id="KW-0418">Kinase</keyword>
<dbReference type="STRING" id="1965070.A0A443QC35"/>
<dbReference type="CDD" id="cd13970">
    <property type="entry name" value="ABC1_ADCK3"/>
    <property type="match status" value="1"/>
</dbReference>
<keyword evidence="4" id="KW-0547">Nucleotide-binding</keyword>
<protein>
    <submittedName>
        <fullName evidence="7">AarF domain-containing protein kinase 4-like protein</fullName>
    </submittedName>
</protein>
<dbReference type="EMBL" id="NCKU01011062">
    <property type="protein sequence ID" value="RWS00571.1"/>
    <property type="molecule type" value="Genomic_DNA"/>
</dbReference>
<feature type="domain" description="ABC1 atypical kinase-like" evidence="6">
    <location>
        <begin position="219"/>
        <end position="463"/>
    </location>
</feature>
<dbReference type="Pfam" id="PF03109">
    <property type="entry name" value="ABC1"/>
    <property type="match status" value="1"/>
</dbReference>
<evidence type="ECO:0000256" key="4">
    <source>
        <dbReference type="ARBA" id="ARBA00022741"/>
    </source>
</evidence>
<comment type="pathway">
    <text evidence="1">Cofactor biosynthesis; ubiquinone biosynthesis.</text>
</comment>
<reference evidence="7 8" key="1">
    <citation type="journal article" date="2018" name="Gigascience">
        <title>Genomes of trombidid mites reveal novel predicted allergens and laterally-transferred genes associated with secondary metabolism.</title>
        <authorList>
            <person name="Dong X."/>
            <person name="Chaisiri K."/>
            <person name="Xia D."/>
            <person name="Armstrong S.D."/>
            <person name="Fang Y."/>
            <person name="Donnelly M.J."/>
            <person name="Kadowaki T."/>
            <person name="McGarry J.W."/>
            <person name="Darby A.C."/>
            <person name="Makepeace B.L."/>
        </authorList>
    </citation>
    <scope>NUCLEOTIDE SEQUENCE [LARGE SCALE GENOMIC DNA]</scope>
    <source>
        <strain evidence="7">UoL-WK</strain>
    </source>
</reference>
<dbReference type="AlphaFoldDB" id="A0A443QC35"/>
<evidence type="ECO:0000256" key="2">
    <source>
        <dbReference type="ARBA" id="ARBA00009670"/>
    </source>
</evidence>
<keyword evidence="3" id="KW-0808">Transferase</keyword>
<evidence type="ECO:0000256" key="3">
    <source>
        <dbReference type="ARBA" id="ARBA00022679"/>
    </source>
</evidence>
<name>A0A443QC35_9ACAR</name>
<dbReference type="SUPFAM" id="SSF56112">
    <property type="entry name" value="Protein kinase-like (PK-like)"/>
    <property type="match status" value="1"/>
</dbReference>
<evidence type="ECO:0000256" key="5">
    <source>
        <dbReference type="ARBA" id="ARBA00022840"/>
    </source>
</evidence>
<sequence>DDFSAAATEAIDKVSTVINSILQYSRFVAENKFNPPSFSRTSVETRHETPQEFENEHLKYPEIKPIQNTQHFEKLHKNFDSLQSILKEETFETKSEFRSPKIRKVPIKKIHFDKKQSLSEKSKETKVPATRIGRLASYGSLAAGLGMGAIAEVARRTFGLSDKNATISLSNAVLTEANANRIVDTLCRVRGAALKLGQMLSIQDNTMISPQIQEIFERVRQSADFMPPWQMEQVMEENLGENWREKFKEFDSKPFAAASIGQVHRGVLHDDMEVAVKIQYPGVAESIESDIKNLSSILKYWNVLPEGVFIESSLKAARKELSWEVDYIREAECTDKFRNLIEPYKEELLYVPKVIHELSTQKIFTSEMVSGIPVDKLNSVPDIDQNIRNDVALRLMKLCMREVFEFRCMQTDPNWSNFFYNPETGVISLLDFGATREYDKIFVDKYMRVIKAAADQNREDVRKFSEEIGFLTGYESKLMVDAHVDAVMILGEAFAFDGEFDFGRQSTTKRINEIIPIMMQHRLTPPPEETYSLHRKMSGIFLLCTKLKAVFNCKDIFDEIYANYKFQS</sequence>
<evidence type="ECO:0000256" key="1">
    <source>
        <dbReference type="ARBA" id="ARBA00004749"/>
    </source>
</evidence>
<keyword evidence="8" id="KW-1185">Reference proteome</keyword>
<comment type="similarity">
    <text evidence="2">Belongs to the protein kinase superfamily. ADCK protein kinase family.</text>
</comment>
<comment type="caution">
    <text evidence="7">The sequence shown here is derived from an EMBL/GenBank/DDBJ whole genome shotgun (WGS) entry which is preliminary data.</text>
</comment>
<dbReference type="InterPro" id="IPR034646">
    <property type="entry name" value="ADCK3_dom"/>
</dbReference>